<dbReference type="InterPro" id="IPR036259">
    <property type="entry name" value="MFS_trans_sf"/>
</dbReference>
<dbReference type="GO" id="GO:0016020">
    <property type="term" value="C:membrane"/>
    <property type="evidence" value="ECO:0007669"/>
    <property type="project" value="UniProtKB-SubCell"/>
</dbReference>
<accession>A0A072P2S4</accession>
<dbReference type="InterPro" id="IPR020846">
    <property type="entry name" value="MFS_dom"/>
</dbReference>
<dbReference type="RefSeq" id="XP_013256989.1">
    <property type="nucleotide sequence ID" value="XM_013401535.1"/>
</dbReference>
<name>A0A072P2S4_9EURO</name>
<dbReference type="HOGENOM" id="CLU_001265_30_13_1"/>
<feature type="transmembrane region" description="Helical" evidence="6">
    <location>
        <begin position="45"/>
        <end position="66"/>
    </location>
</feature>
<evidence type="ECO:0000256" key="1">
    <source>
        <dbReference type="ARBA" id="ARBA00004141"/>
    </source>
</evidence>
<evidence type="ECO:0000313" key="8">
    <source>
        <dbReference type="EMBL" id="KEF54399.1"/>
    </source>
</evidence>
<feature type="transmembrane region" description="Helical" evidence="6">
    <location>
        <begin position="210"/>
        <end position="227"/>
    </location>
</feature>
<organism evidence="8 9">
    <name type="scientific">Exophiala aquamarina CBS 119918</name>
    <dbReference type="NCBI Taxonomy" id="1182545"/>
    <lineage>
        <taxon>Eukaryota</taxon>
        <taxon>Fungi</taxon>
        <taxon>Dikarya</taxon>
        <taxon>Ascomycota</taxon>
        <taxon>Pezizomycotina</taxon>
        <taxon>Eurotiomycetes</taxon>
        <taxon>Chaetothyriomycetidae</taxon>
        <taxon>Chaetothyriales</taxon>
        <taxon>Herpotrichiellaceae</taxon>
        <taxon>Exophiala</taxon>
    </lineage>
</organism>
<feature type="transmembrane region" description="Helical" evidence="6">
    <location>
        <begin position="363"/>
        <end position="387"/>
    </location>
</feature>
<feature type="transmembrane region" description="Helical" evidence="6">
    <location>
        <begin position="175"/>
        <end position="198"/>
    </location>
</feature>
<evidence type="ECO:0000256" key="4">
    <source>
        <dbReference type="ARBA" id="ARBA00022989"/>
    </source>
</evidence>
<feature type="transmembrane region" description="Helical" evidence="6">
    <location>
        <begin position="393"/>
        <end position="410"/>
    </location>
</feature>
<dbReference type="InterPro" id="IPR050360">
    <property type="entry name" value="MFS_Sugar_Transporters"/>
</dbReference>
<dbReference type="OrthoDB" id="6133115at2759"/>
<sequence length="535" mass="60191">MGLSPPKLRHSQALKPVKPPKGHFYFAGRTFPRLPWWKRRHLRTLYIYIVILIATNTANGFDGSMMNGLQSLTYWQEYFDHPKGSILGLFNASMSLGSLCGLFFNPYIIDYWGRKSGIVIGCVIMLIAVGLQSGAQNFGMFVAARLTLGFGDTIVLGSAPLLIAEISHPQDRAVLVTLSGASYHSGAFIASWVTYGTLKIQSDWSWRLPSLLQAICTVIIVGMIWFMPESPRWLMMKDKHDQALRVLAKYHAEGDVEDEFVQLEYAEIRAAIDADRESGQTRWVDFLKTKGNRKRIGIITAIGFFSQWSGNGLISYYLKQVMDNIGITDSQTQLGINAGMKSQALIENIALSFYIDKFGRRPIYLISTIGTLVTFTIWTIISARYAIAPAKGLGYGFVFMIFAYGLCYDFKSGLMANYTTEILPYGLRAKGFTWLNFCVCAALFFNQYINAIALDALHWKYYLCYCVFLAFEVIVVYFLIVETRYTPMEEIAKYFDGDAVDVADIANAEMKEKGILDGEITEKKARTVNQVEIVA</sequence>
<feature type="transmembrane region" description="Helical" evidence="6">
    <location>
        <begin position="116"/>
        <end position="135"/>
    </location>
</feature>
<evidence type="ECO:0000256" key="2">
    <source>
        <dbReference type="ARBA" id="ARBA00010992"/>
    </source>
</evidence>
<dbReference type="SUPFAM" id="SSF103473">
    <property type="entry name" value="MFS general substrate transporter"/>
    <property type="match status" value="1"/>
</dbReference>
<dbReference type="InterPro" id="IPR005828">
    <property type="entry name" value="MFS_sugar_transport-like"/>
</dbReference>
<comment type="subcellular location">
    <subcellularLocation>
        <location evidence="1">Membrane</location>
        <topology evidence="1">Multi-pass membrane protein</topology>
    </subcellularLocation>
</comment>
<dbReference type="VEuPathDB" id="FungiDB:A1O9_09565"/>
<feature type="transmembrane region" description="Helical" evidence="6">
    <location>
        <begin position="431"/>
        <end position="453"/>
    </location>
</feature>
<keyword evidence="3 6" id="KW-0812">Transmembrane</keyword>
<proteinExistence type="inferred from homology"/>
<dbReference type="PANTHER" id="PTHR48022">
    <property type="entry name" value="PLASTIDIC GLUCOSE TRANSPORTER 4"/>
    <property type="match status" value="1"/>
</dbReference>
<reference evidence="8 9" key="1">
    <citation type="submission" date="2013-03" db="EMBL/GenBank/DDBJ databases">
        <title>The Genome Sequence of Exophiala aquamarina CBS 119918.</title>
        <authorList>
            <consortium name="The Broad Institute Genomics Platform"/>
            <person name="Cuomo C."/>
            <person name="de Hoog S."/>
            <person name="Gorbushina A."/>
            <person name="Walker B."/>
            <person name="Young S.K."/>
            <person name="Zeng Q."/>
            <person name="Gargeya S."/>
            <person name="Fitzgerald M."/>
            <person name="Haas B."/>
            <person name="Abouelleil A."/>
            <person name="Allen A.W."/>
            <person name="Alvarado L."/>
            <person name="Arachchi H.M."/>
            <person name="Berlin A.M."/>
            <person name="Chapman S.B."/>
            <person name="Gainer-Dewar J."/>
            <person name="Goldberg J."/>
            <person name="Griggs A."/>
            <person name="Gujja S."/>
            <person name="Hansen M."/>
            <person name="Howarth C."/>
            <person name="Imamovic A."/>
            <person name="Ireland A."/>
            <person name="Larimer J."/>
            <person name="McCowan C."/>
            <person name="Murphy C."/>
            <person name="Pearson M."/>
            <person name="Poon T.W."/>
            <person name="Priest M."/>
            <person name="Roberts A."/>
            <person name="Saif S."/>
            <person name="Shea T."/>
            <person name="Sisk P."/>
            <person name="Sykes S."/>
            <person name="Wortman J."/>
            <person name="Nusbaum C."/>
            <person name="Birren B."/>
        </authorList>
    </citation>
    <scope>NUCLEOTIDE SEQUENCE [LARGE SCALE GENOMIC DNA]</scope>
    <source>
        <strain evidence="8 9">CBS 119918</strain>
    </source>
</reference>
<feature type="domain" description="Major facilitator superfamily (MFS) profile" evidence="7">
    <location>
        <begin position="48"/>
        <end position="484"/>
    </location>
</feature>
<dbReference type="PROSITE" id="PS00216">
    <property type="entry name" value="SUGAR_TRANSPORT_1"/>
    <property type="match status" value="1"/>
</dbReference>
<keyword evidence="4 6" id="KW-1133">Transmembrane helix</keyword>
<dbReference type="InterPro" id="IPR005829">
    <property type="entry name" value="Sugar_transporter_CS"/>
</dbReference>
<dbReference type="PROSITE" id="PS50850">
    <property type="entry name" value="MFS"/>
    <property type="match status" value="1"/>
</dbReference>
<evidence type="ECO:0000313" key="9">
    <source>
        <dbReference type="Proteomes" id="UP000027920"/>
    </source>
</evidence>
<keyword evidence="5 6" id="KW-0472">Membrane</keyword>
<dbReference type="GO" id="GO:0005351">
    <property type="term" value="F:carbohydrate:proton symporter activity"/>
    <property type="evidence" value="ECO:0007669"/>
    <property type="project" value="TreeGrafter"/>
</dbReference>
<dbReference type="Proteomes" id="UP000027920">
    <property type="component" value="Unassembled WGS sequence"/>
</dbReference>
<dbReference type="FunFam" id="1.20.1250.20:FF:000117">
    <property type="entry name" value="MFS hexose transporter"/>
    <property type="match status" value="1"/>
</dbReference>
<protein>
    <recommendedName>
        <fullName evidence="7">Major facilitator superfamily (MFS) profile domain-containing protein</fullName>
    </recommendedName>
</protein>
<keyword evidence="9" id="KW-1185">Reference proteome</keyword>
<evidence type="ECO:0000256" key="3">
    <source>
        <dbReference type="ARBA" id="ARBA00022692"/>
    </source>
</evidence>
<feature type="transmembrane region" description="Helical" evidence="6">
    <location>
        <begin position="86"/>
        <end position="104"/>
    </location>
</feature>
<evidence type="ECO:0000256" key="6">
    <source>
        <dbReference type="SAM" id="Phobius"/>
    </source>
</evidence>
<dbReference type="EMBL" id="AMGV01000010">
    <property type="protein sequence ID" value="KEF54399.1"/>
    <property type="molecule type" value="Genomic_DNA"/>
</dbReference>
<dbReference type="Gene3D" id="1.20.1250.20">
    <property type="entry name" value="MFS general substrate transporter like domains"/>
    <property type="match status" value="1"/>
</dbReference>
<gene>
    <name evidence="8" type="ORF">A1O9_09565</name>
</gene>
<dbReference type="PANTHER" id="PTHR48022:SF63">
    <property type="entry name" value="TRANSPORTER, PUTATIVE-RELATED"/>
    <property type="match status" value="1"/>
</dbReference>
<comment type="caution">
    <text evidence="8">The sequence shown here is derived from an EMBL/GenBank/DDBJ whole genome shotgun (WGS) entry which is preliminary data.</text>
</comment>
<dbReference type="AlphaFoldDB" id="A0A072P2S4"/>
<dbReference type="GeneID" id="25284474"/>
<comment type="similarity">
    <text evidence="2">Belongs to the major facilitator superfamily. Sugar transporter (TC 2.A.1.1) family.</text>
</comment>
<evidence type="ECO:0000259" key="7">
    <source>
        <dbReference type="PROSITE" id="PS50850"/>
    </source>
</evidence>
<evidence type="ECO:0000256" key="5">
    <source>
        <dbReference type="ARBA" id="ARBA00023136"/>
    </source>
</evidence>
<feature type="transmembrane region" description="Helical" evidence="6">
    <location>
        <begin position="459"/>
        <end position="480"/>
    </location>
</feature>
<dbReference type="Pfam" id="PF00083">
    <property type="entry name" value="Sugar_tr"/>
    <property type="match status" value="1"/>
</dbReference>